<name>A0A9J5ZRM7_SOLCO</name>
<protein>
    <submittedName>
        <fullName evidence="1">Uncharacterized protein</fullName>
    </submittedName>
</protein>
<gene>
    <name evidence="1" type="ORF">H5410_014686</name>
</gene>
<evidence type="ECO:0000313" key="1">
    <source>
        <dbReference type="EMBL" id="KAG5614862.1"/>
    </source>
</evidence>
<proteinExistence type="predicted"/>
<dbReference type="AlphaFoldDB" id="A0A9J5ZRM7"/>
<dbReference type="Proteomes" id="UP000824120">
    <property type="component" value="Chromosome 3"/>
</dbReference>
<evidence type="ECO:0000313" key="2">
    <source>
        <dbReference type="Proteomes" id="UP000824120"/>
    </source>
</evidence>
<comment type="caution">
    <text evidence="1">The sequence shown here is derived from an EMBL/GenBank/DDBJ whole genome shotgun (WGS) entry which is preliminary data.</text>
</comment>
<accession>A0A9J5ZRM7</accession>
<reference evidence="1 2" key="1">
    <citation type="submission" date="2020-09" db="EMBL/GenBank/DDBJ databases">
        <title>De no assembly of potato wild relative species, Solanum commersonii.</title>
        <authorList>
            <person name="Cho K."/>
        </authorList>
    </citation>
    <scope>NUCLEOTIDE SEQUENCE [LARGE SCALE GENOMIC DNA]</scope>
    <source>
        <strain evidence="1">LZ3.2</strain>
        <tissue evidence="1">Leaf</tissue>
    </source>
</reference>
<sequence>MPTPLSQNPRHKIKSSKWATHQTWYVGIWQVTSTNERQYQPRPTHIRRCICASGKRRRPMSCNINQGIHASVVVCDDRMGDIGCGFRASARRHRSWPARIGQRHATSSKACKHQPWHVRIG</sequence>
<dbReference type="EMBL" id="JACXVP010000003">
    <property type="protein sequence ID" value="KAG5614862.1"/>
    <property type="molecule type" value="Genomic_DNA"/>
</dbReference>
<keyword evidence="2" id="KW-1185">Reference proteome</keyword>
<organism evidence="1 2">
    <name type="scientific">Solanum commersonii</name>
    <name type="common">Commerson's wild potato</name>
    <name type="synonym">Commerson's nightshade</name>
    <dbReference type="NCBI Taxonomy" id="4109"/>
    <lineage>
        <taxon>Eukaryota</taxon>
        <taxon>Viridiplantae</taxon>
        <taxon>Streptophyta</taxon>
        <taxon>Embryophyta</taxon>
        <taxon>Tracheophyta</taxon>
        <taxon>Spermatophyta</taxon>
        <taxon>Magnoliopsida</taxon>
        <taxon>eudicotyledons</taxon>
        <taxon>Gunneridae</taxon>
        <taxon>Pentapetalae</taxon>
        <taxon>asterids</taxon>
        <taxon>lamiids</taxon>
        <taxon>Solanales</taxon>
        <taxon>Solanaceae</taxon>
        <taxon>Solanoideae</taxon>
        <taxon>Solaneae</taxon>
        <taxon>Solanum</taxon>
    </lineage>
</organism>